<protein>
    <recommendedName>
        <fullName evidence="3">Curli assembly protein CsgC</fullName>
    </recommendedName>
</protein>
<gene>
    <name evidence="7" type="primary">csgC</name>
    <name evidence="7" type="ORF">E2R62_02005</name>
</gene>
<dbReference type="GO" id="GO:0042597">
    <property type="term" value="C:periplasmic space"/>
    <property type="evidence" value="ECO:0007669"/>
    <property type="project" value="UniProtKB-SubCell"/>
</dbReference>
<dbReference type="AlphaFoldDB" id="A0A482PJ44"/>
<comment type="similarity">
    <text evidence="2">Belongs to the CsgC/AgfC family.</text>
</comment>
<keyword evidence="6" id="KW-0143">Chaperone</keyword>
<dbReference type="InterPro" id="IPR014491">
    <property type="entry name" value="Curli_production_prot_CsgC"/>
</dbReference>
<dbReference type="PIRSF" id="PIRSF018100">
    <property type="entry name" value="CsgC"/>
    <property type="match status" value="1"/>
</dbReference>
<proteinExistence type="inferred from homology"/>
<evidence type="ECO:0000256" key="3">
    <source>
        <dbReference type="ARBA" id="ARBA00017442"/>
    </source>
</evidence>
<reference evidence="7" key="1">
    <citation type="submission" date="2019-03" db="EMBL/GenBank/DDBJ databases">
        <title>Complete genome sequence of enteropathogenic Citrobacter rodentium strain DBS100.</title>
        <authorList>
            <person name="Popov G."/>
            <person name="Fiebig A."/>
            <person name="Shideler S."/>
            <person name="Coombes B."/>
            <person name="Savchenko A."/>
        </authorList>
    </citation>
    <scope>NUCLEOTIDE SEQUENCE</scope>
    <source>
        <strain evidence="7">DBS100</strain>
    </source>
</reference>
<evidence type="ECO:0000256" key="1">
    <source>
        <dbReference type="ARBA" id="ARBA00004418"/>
    </source>
</evidence>
<name>A0A482PJ44_CITRO</name>
<evidence type="ECO:0000256" key="5">
    <source>
        <dbReference type="ARBA" id="ARBA00022764"/>
    </source>
</evidence>
<evidence type="ECO:0000256" key="2">
    <source>
        <dbReference type="ARBA" id="ARBA00006329"/>
    </source>
</evidence>
<keyword evidence="5" id="KW-0574">Periplasm</keyword>
<dbReference type="NCBIfam" id="NF007507">
    <property type="entry name" value="PRK10102.1"/>
    <property type="match status" value="1"/>
</dbReference>
<organism evidence="7">
    <name type="scientific">Citrobacter rodentium</name>
    <dbReference type="NCBI Taxonomy" id="67825"/>
    <lineage>
        <taxon>Bacteria</taxon>
        <taxon>Pseudomonadati</taxon>
        <taxon>Pseudomonadota</taxon>
        <taxon>Gammaproteobacteria</taxon>
        <taxon>Enterobacterales</taxon>
        <taxon>Enterobacteriaceae</taxon>
        <taxon>Citrobacter</taxon>
    </lineage>
</organism>
<evidence type="ECO:0000256" key="4">
    <source>
        <dbReference type="ARBA" id="ARBA00022729"/>
    </source>
</evidence>
<evidence type="ECO:0000256" key="6">
    <source>
        <dbReference type="ARBA" id="ARBA00023186"/>
    </source>
</evidence>
<dbReference type="Gene3D" id="2.60.40.2420">
    <property type="match status" value="1"/>
</dbReference>
<dbReference type="InterPro" id="IPR053722">
    <property type="entry name" value="Curli_assembly_CsgC/AgfC"/>
</dbReference>
<dbReference type="EMBL" id="CP038008">
    <property type="protein sequence ID" value="QBY27726.1"/>
    <property type="molecule type" value="Genomic_DNA"/>
</dbReference>
<sequence>MQNNKQGESPVFFREDSMNSFILVAALSSQIAFSTTQQGDVYTIIPQVTLAQPCVCQVQILALREGVAGQSRSQQKKTLSLPANQPIDLTKLSLTISPQDNVKIIVTVSDGQAMHLSQQWPPPATSS</sequence>
<comment type="subcellular location">
    <subcellularLocation>
        <location evidence="1">Periplasm</location>
    </subcellularLocation>
</comment>
<evidence type="ECO:0000313" key="7">
    <source>
        <dbReference type="EMBL" id="QBY27726.1"/>
    </source>
</evidence>
<accession>A0A482PJ44</accession>
<keyword evidence="4" id="KW-0732">Signal</keyword>
<dbReference type="Pfam" id="PF10610">
    <property type="entry name" value="Tafi-CsgC"/>
    <property type="match status" value="1"/>
</dbReference>